<reference evidence="2" key="1">
    <citation type="submission" date="2019-09" db="EMBL/GenBank/DDBJ databases">
        <authorList>
            <person name="Li J."/>
        </authorList>
    </citation>
    <scope>NUCLEOTIDE SEQUENCE [LARGE SCALE GENOMIC DNA]</scope>
    <source>
        <strain evidence="2">JCM 14732</strain>
    </source>
</reference>
<keyword evidence="1" id="KW-0812">Transmembrane</keyword>
<evidence type="ECO:0008006" key="4">
    <source>
        <dbReference type="Google" id="ProtNLM"/>
    </source>
</evidence>
<dbReference type="Proteomes" id="UP000380867">
    <property type="component" value="Unassembled WGS sequence"/>
</dbReference>
<feature type="transmembrane region" description="Helical" evidence="1">
    <location>
        <begin position="7"/>
        <end position="27"/>
    </location>
</feature>
<accession>A0A5M4FB39</accession>
<keyword evidence="1" id="KW-0472">Membrane</keyword>
<name>A0A5M4FB39_9ACTN</name>
<organism evidence="2 3">
    <name type="scientific">Aeromicrobium ginsengisoli</name>
    <dbReference type="NCBI Taxonomy" id="363867"/>
    <lineage>
        <taxon>Bacteria</taxon>
        <taxon>Bacillati</taxon>
        <taxon>Actinomycetota</taxon>
        <taxon>Actinomycetes</taxon>
        <taxon>Propionibacteriales</taxon>
        <taxon>Nocardioidaceae</taxon>
        <taxon>Aeromicrobium</taxon>
    </lineage>
</organism>
<feature type="transmembrane region" description="Helical" evidence="1">
    <location>
        <begin position="39"/>
        <end position="58"/>
    </location>
</feature>
<keyword evidence="3" id="KW-1185">Reference proteome</keyword>
<feature type="transmembrane region" description="Helical" evidence="1">
    <location>
        <begin position="70"/>
        <end position="88"/>
    </location>
</feature>
<dbReference type="EMBL" id="SDPQ02000003">
    <property type="protein sequence ID" value="KAA1395469.1"/>
    <property type="molecule type" value="Genomic_DNA"/>
</dbReference>
<evidence type="ECO:0000256" key="1">
    <source>
        <dbReference type="SAM" id="Phobius"/>
    </source>
</evidence>
<comment type="caution">
    <text evidence="2">The sequence shown here is derived from an EMBL/GenBank/DDBJ whole genome shotgun (WGS) entry which is preliminary data.</text>
</comment>
<dbReference type="RefSeq" id="WP_149690134.1">
    <property type="nucleotide sequence ID" value="NZ_SDPQ02000003.1"/>
</dbReference>
<keyword evidence="1" id="KW-1133">Transmembrane helix</keyword>
<feature type="transmembrane region" description="Helical" evidence="1">
    <location>
        <begin position="94"/>
        <end position="113"/>
    </location>
</feature>
<dbReference type="AlphaFoldDB" id="A0A5M4FB39"/>
<sequence>MTGSRAVGAATIAGAVVLVAYVVDLVAGGDLSKGAAGAGRALAIVGAVVCAGIVYQSWSTRRDHTPREHAAVAAALLGGALAASSAFSAPSGQIFGGSVTAAAGVAGLVLALVGSRPTPIRTEGPR</sequence>
<evidence type="ECO:0000313" key="2">
    <source>
        <dbReference type="EMBL" id="KAA1395469.1"/>
    </source>
</evidence>
<proteinExistence type="predicted"/>
<gene>
    <name evidence="2" type="ORF">ESP70_015035</name>
</gene>
<evidence type="ECO:0000313" key="3">
    <source>
        <dbReference type="Proteomes" id="UP000380867"/>
    </source>
</evidence>
<protein>
    <recommendedName>
        <fullName evidence="4">Integral membrane protein</fullName>
    </recommendedName>
</protein>